<name>A0A558J6A4_9GAMM</name>
<reference evidence="1 2" key="1">
    <citation type="submission" date="2019-07" db="EMBL/GenBank/DDBJ databases">
        <title>Diversity of Bacteria from Kongsfjorden, Arctic.</title>
        <authorList>
            <person name="Yu Y."/>
        </authorList>
    </citation>
    <scope>NUCLEOTIDE SEQUENCE [LARGE SCALE GENOMIC DNA]</scope>
    <source>
        <strain evidence="1 2">SM1922</strain>
    </source>
</reference>
<dbReference type="EMBL" id="VNFE01000004">
    <property type="protein sequence ID" value="TVU89157.1"/>
    <property type="molecule type" value="Genomic_DNA"/>
</dbReference>
<comment type="caution">
    <text evidence="1">The sequence shown here is derived from an EMBL/GenBank/DDBJ whole genome shotgun (WGS) entry which is preliminary data.</text>
</comment>
<evidence type="ECO:0000313" key="1">
    <source>
        <dbReference type="EMBL" id="TVU89157.1"/>
    </source>
</evidence>
<dbReference type="AlphaFoldDB" id="A0A558J6A4"/>
<evidence type="ECO:0000313" key="2">
    <source>
        <dbReference type="Proteomes" id="UP000317288"/>
    </source>
</evidence>
<protein>
    <submittedName>
        <fullName evidence="1">Nuclear transport factor 2 family protein</fullName>
    </submittedName>
</protein>
<dbReference type="SUPFAM" id="SSF54427">
    <property type="entry name" value="NTF2-like"/>
    <property type="match status" value="1"/>
</dbReference>
<gene>
    <name evidence="1" type="ORF">FQP89_14200</name>
</gene>
<dbReference type="Proteomes" id="UP000317288">
    <property type="component" value="Unassembled WGS sequence"/>
</dbReference>
<accession>A0A558J6A4</accession>
<dbReference type="RefSeq" id="WP_144812187.1">
    <property type="nucleotide sequence ID" value="NZ_VNFE01000004.1"/>
</dbReference>
<proteinExistence type="predicted"/>
<dbReference type="Gene3D" id="3.10.450.50">
    <property type="match status" value="1"/>
</dbReference>
<organism evidence="1 2">
    <name type="scientific">Vreelandella titanicae</name>
    <dbReference type="NCBI Taxonomy" id="664683"/>
    <lineage>
        <taxon>Bacteria</taxon>
        <taxon>Pseudomonadati</taxon>
        <taxon>Pseudomonadota</taxon>
        <taxon>Gammaproteobacteria</taxon>
        <taxon>Oceanospirillales</taxon>
        <taxon>Halomonadaceae</taxon>
        <taxon>Vreelandella</taxon>
    </lineage>
</organism>
<sequence length="134" mass="14700">MATHTSGSILPPIVAQFIEATNAGDLFRLLEAFAADSIVNDQLQQWCGLAELSEWAERDVIGQQLSLRATHCIPHYGHCVVAAHADGNFDKRGLPDPLEVLLYFTLTEDKIVQLIILRDRSGTSSFDASFRSSG</sequence>
<dbReference type="InterPro" id="IPR032710">
    <property type="entry name" value="NTF2-like_dom_sf"/>
</dbReference>